<name>A0ABP8ACC7_9SPHI</name>
<dbReference type="RefSeq" id="WP_346087504.1">
    <property type="nucleotide sequence ID" value="NZ_BAAAZK010000007.1"/>
</dbReference>
<evidence type="ECO:0000256" key="1">
    <source>
        <dbReference type="SAM" id="MobiDB-lite"/>
    </source>
</evidence>
<organism evidence="2 3">
    <name type="scientific">Sphingobacterium ginsenosidimutans</name>
    <dbReference type="NCBI Taxonomy" id="687845"/>
    <lineage>
        <taxon>Bacteria</taxon>
        <taxon>Pseudomonadati</taxon>
        <taxon>Bacteroidota</taxon>
        <taxon>Sphingobacteriia</taxon>
        <taxon>Sphingobacteriales</taxon>
        <taxon>Sphingobacteriaceae</taxon>
        <taxon>Sphingobacterium</taxon>
    </lineage>
</organism>
<feature type="region of interest" description="Disordered" evidence="1">
    <location>
        <begin position="1"/>
        <end position="43"/>
    </location>
</feature>
<accession>A0ABP8ACC7</accession>
<protein>
    <submittedName>
        <fullName evidence="2">Uncharacterized protein</fullName>
    </submittedName>
</protein>
<dbReference type="Proteomes" id="UP001500167">
    <property type="component" value="Unassembled WGS sequence"/>
</dbReference>
<reference evidence="3" key="1">
    <citation type="journal article" date="2019" name="Int. J. Syst. Evol. Microbiol.">
        <title>The Global Catalogue of Microorganisms (GCM) 10K type strain sequencing project: providing services to taxonomists for standard genome sequencing and annotation.</title>
        <authorList>
            <consortium name="The Broad Institute Genomics Platform"/>
            <consortium name="The Broad Institute Genome Sequencing Center for Infectious Disease"/>
            <person name="Wu L."/>
            <person name="Ma J."/>
        </authorList>
    </citation>
    <scope>NUCLEOTIDE SEQUENCE [LARGE SCALE GENOMIC DNA]</scope>
    <source>
        <strain evidence="3">JCM 16722</strain>
    </source>
</reference>
<dbReference type="EMBL" id="BAAAZK010000007">
    <property type="protein sequence ID" value="GAA4181471.1"/>
    <property type="molecule type" value="Genomic_DNA"/>
</dbReference>
<evidence type="ECO:0000313" key="2">
    <source>
        <dbReference type="EMBL" id="GAA4181471.1"/>
    </source>
</evidence>
<comment type="caution">
    <text evidence="2">The sequence shown here is derived from an EMBL/GenBank/DDBJ whole genome shotgun (WGS) entry which is preliminary data.</text>
</comment>
<sequence length="43" mass="5219">MIGKNSYAEERKKERKKERKHDQKTKKSPLQTARRIKLEYDDG</sequence>
<keyword evidence="3" id="KW-1185">Reference proteome</keyword>
<feature type="compositionally biased region" description="Basic residues" evidence="1">
    <location>
        <begin position="13"/>
        <end position="27"/>
    </location>
</feature>
<proteinExistence type="predicted"/>
<evidence type="ECO:0000313" key="3">
    <source>
        <dbReference type="Proteomes" id="UP001500167"/>
    </source>
</evidence>
<gene>
    <name evidence="2" type="ORF">GCM10022218_37290</name>
</gene>